<organism evidence="9 10">
    <name type="scientific">Companilactobacillus nantensis DSM 16982</name>
    <dbReference type="NCBI Taxonomy" id="1423774"/>
    <lineage>
        <taxon>Bacteria</taxon>
        <taxon>Bacillati</taxon>
        <taxon>Bacillota</taxon>
        <taxon>Bacilli</taxon>
        <taxon>Lactobacillales</taxon>
        <taxon>Lactobacillaceae</taxon>
        <taxon>Companilactobacillus</taxon>
    </lineage>
</organism>
<dbReference type="GO" id="GO:0009086">
    <property type="term" value="P:methionine biosynthetic process"/>
    <property type="evidence" value="ECO:0007669"/>
    <property type="project" value="InterPro"/>
</dbReference>
<keyword evidence="1 7" id="KW-0489">Methyltransferase</keyword>
<keyword evidence="3 6" id="KW-0479">Metal-binding</keyword>
<evidence type="ECO:0000256" key="4">
    <source>
        <dbReference type="ARBA" id="ARBA00022833"/>
    </source>
</evidence>
<gene>
    <name evidence="9" type="ORF">FD31_GL000491</name>
</gene>
<sequence>MIIDGKLVKILGDGQMSDLIATDLKYRKGLVVDGAMATELEKRGVDTSSDLWSATALIDHPDEIIAVHKSYFENGADVATTNTYQANVSKFMELGWSESESEALIVKAVELARTACDEYYGSLSDDERKKRAPDPLIAGSVGPYGAYLADGSEYRGDYNLTKAEFQEFHYSRMQLLDQAGVDLFAFETQPNFDEANALVDLLMDKFPKQQAWLTFSVKDEETLCDGTSLAEAVKYFNGADQISAIGVNCTTLENINEIIRNIHQVTDKPIIVYPNNGDIYDPETKTWQANPQADTFKDLVPEWLDAGAKLIGGCCRTTPSDIKEISNFIN</sequence>
<feature type="binding site" evidence="7">
    <location>
        <position position="315"/>
    </location>
    <ligand>
        <name>Zn(2+)</name>
        <dbReference type="ChEBI" id="CHEBI:29105"/>
    </ligand>
</feature>
<dbReference type="InterPro" id="IPR036589">
    <property type="entry name" value="HCY_dom_sf"/>
</dbReference>
<dbReference type="Gene3D" id="3.20.20.330">
    <property type="entry name" value="Homocysteine-binding-like domain"/>
    <property type="match status" value="1"/>
</dbReference>
<evidence type="ECO:0000256" key="5">
    <source>
        <dbReference type="ARBA" id="ARBA00076752"/>
    </source>
</evidence>
<dbReference type="PANTHER" id="PTHR46015:SF1">
    <property type="entry name" value="HOMOCYSTEINE S-METHYLTRANSFERASE-LIKE ISOFORM 1"/>
    <property type="match status" value="1"/>
</dbReference>
<dbReference type="FunFam" id="3.20.20.330:FF:000002">
    <property type="entry name" value="Homocysteine S-methyltransferase"/>
    <property type="match status" value="1"/>
</dbReference>
<comment type="caution">
    <text evidence="9">The sequence shown here is derived from an EMBL/GenBank/DDBJ whole genome shotgun (WGS) entry which is preliminary data.</text>
</comment>
<dbReference type="AlphaFoldDB" id="A0A0R1WGD1"/>
<dbReference type="PANTHER" id="PTHR46015">
    <property type="entry name" value="ZGC:172121"/>
    <property type="match status" value="1"/>
</dbReference>
<feature type="domain" description="Hcy-binding" evidence="8">
    <location>
        <begin position="18"/>
        <end position="329"/>
    </location>
</feature>
<evidence type="ECO:0000256" key="7">
    <source>
        <dbReference type="PROSITE-ProRule" id="PRU00333"/>
    </source>
</evidence>
<evidence type="ECO:0000313" key="9">
    <source>
        <dbReference type="EMBL" id="KRM16817.1"/>
    </source>
</evidence>
<dbReference type="PROSITE" id="PS50970">
    <property type="entry name" value="HCY"/>
    <property type="match status" value="1"/>
</dbReference>
<dbReference type="InterPro" id="IPR051486">
    <property type="entry name" value="Hcy_S-methyltransferase"/>
</dbReference>
<feature type="binding site" evidence="6 7">
    <location>
        <position position="249"/>
    </location>
    <ligand>
        <name>Zn(2+)</name>
        <dbReference type="ChEBI" id="CHEBI:29105"/>
    </ligand>
</feature>
<dbReference type="Pfam" id="PF02574">
    <property type="entry name" value="S-methyl_trans"/>
    <property type="match status" value="1"/>
</dbReference>
<dbReference type="EMBL" id="AZFV01000013">
    <property type="protein sequence ID" value="KRM16817.1"/>
    <property type="molecule type" value="Genomic_DNA"/>
</dbReference>
<dbReference type="InterPro" id="IPR017226">
    <property type="entry name" value="BHMT-like"/>
</dbReference>
<name>A0A0R1WGD1_9LACO</name>
<dbReference type="Proteomes" id="UP000051302">
    <property type="component" value="Unassembled WGS sequence"/>
</dbReference>
<evidence type="ECO:0000313" key="10">
    <source>
        <dbReference type="Proteomes" id="UP000051302"/>
    </source>
</evidence>
<keyword evidence="10" id="KW-1185">Reference proteome</keyword>
<evidence type="ECO:0000259" key="8">
    <source>
        <dbReference type="PROSITE" id="PS50970"/>
    </source>
</evidence>
<comment type="cofactor">
    <cofactor evidence="6">
        <name>Zn(2+)</name>
        <dbReference type="ChEBI" id="CHEBI:29105"/>
    </cofactor>
    <text evidence="6">Binds 1 zinc ion per subunit.</text>
</comment>
<dbReference type="GO" id="GO:0008898">
    <property type="term" value="F:S-adenosylmethionine-homocysteine S-methyltransferase activity"/>
    <property type="evidence" value="ECO:0007669"/>
    <property type="project" value="TreeGrafter"/>
</dbReference>
<dbReference type="InterPro" id="IPR003726">
    <property type="entry name" value="HCY_dom"/>
</dbReference>
<reference evidence="9 10" key="1">
    <citation type="journal article" date="2015" name="Genome Announc.">
        <title>Expanding the biotechnology potential of lactobacilli through comparative genomics of 213 strains and associated genera.</title>
        <authorList>
            <person name="Sun Z."/>
            <person name="Harris H.M."/>
            <person name="McCann A."/>
            <person name="Guo C."/>
            <person name="Argimon S."/>
            <person name="Zhang W."/>
            <person name="Yang X."/>
            <person name="Jeffery I.B."/>
            <person name="Cooney J.C."/>
            <person name="Kagawa T.F."/>
            <person name="Liu W."/>
            <person name="Song Y."/>
            <person name="Salvetti E."/>
            <person name="Wrobel A."/>
            <person name="Rasinkangas P."/>
            <person name="Parkhill J."/>
            <person name="Rea M.C."/>
            <person name="O'Sullivan O."/>
            <person name="Ritari J."/>
            <person name="Douillard F.P."/>
            <person name="Paul Ross R."/>
            <person name="Yang R."/>
            <person name="Briner A.E."/>
            <person name="Felis G.E."/>
            <person name="de Vos W.M."/>
            <person name="Barrangou R."/>
            <person name="Klaenhammer T.R."/>
            <person name="Caufield P.W."/>
            <person name="Cui Y."/>
            <person name="Zhang H."/>
            <person name="O'Toole P.W."/>
        </authorList>
    </citation>
    <scope>NUCLEOTIDE SEQUENCE [LARGE SCALE GENOMIC DNA]</scope>
    <source>
        <strain evidence="9 10">DSM 16982</strain>
    </source>
</reference>
<keyword evidence="4 6" id="KW-0862">Zinc</keyword>
<evidence type="ECO:0000256" key="1">
    <source>
        <dbReference type="ARBA" id="ARBA00022603"/>
    </source>
</evidence>
<feature type="binding site" evidence="7">
    <location>
        <position position="314"/>
    </location>
    <ligand>
        <name>Zn(2+)</name>
        <dbReference type="ChEBI" id="CHEBI:29105"/>
    </ligand>
</feature>
<protein>
    <recommendedName>
        <fullName evidence="5">S-methylmethionine:homocysteine methyltransferase</fullName>
    </recommendedName>
</protein>
<evidence type="ECO:0000256" key="2">
    <source>
        <dbReference type="ARBA" id="ARBA00022679"/>
    </source>
</evidence>
<dbReference type="PIRSF" id="PIRSF037505">
    <property type="entry name" value="Betaine_HMT"/>
    <property type="match status" value="1"/>
</dbReference>
<dbReference type="SUPFAM" id="SSF82282">
    <property type="entry name" value="Homocysteine S-methyltransferase"/>
    <property type="match status" value="1"/>
</dbReference>
<accession>A0A0R1WGD1</accession>
<proteinExistence type="predicted"/>
<keyword evidence="2 7" id="KW-0808">Transferase</keyword>
<dbReference type="NCBIfam" id="NF007020">
    <property type="entry name" value="PRK09485.1"/>
    <property type="match status" value="1"/>
</dbReference>
<evidence type="ECO:0000256" key="6">
    <source>
        <dbReference type="PIRSR" id="PIRSR037505-2"/>
    </source>
</evidence>
<dbReference type="GO" id="GO:0032259">
    <property type="term" value="P:methylation"/>
    <property type="evidence" value="ECO:0007669"/>
    <property type="project" value="UniProtKB-KW"/>
</dbReference>
<dbReference type="STRING" id="1423774.FD31_GL000491"/>
<evidence type="ECO:0000256" key="3">
    <source>
        <dbReference type="ARBA" id="ARBA00022723"/>
    </source>
</evidence>
<dbReference type="GO" id="GO:0008270">
    <property type="term" value="F:zinc ion binding"/>
    <property type="evidence" value="ECO:0007669"/>
    <property type="project" value="InterPro"/>
</dbReference>
<dbReference type="PATRIC" id="fig|1423774.3.peg.505"/>
<dbReference type="GO" id="GO:0033528">
    <property type="term" value="P:S-methylmethionine cycle"/>
    <property type="evidence" value="ECO:0007669"/>
    <property type="project" value="TreeGrafter"/>
</dbReference>